<dbReference type="Proteomes" id="UP000239047">
    <property type="component" value="Unassembled WGS sequence"/>
</dbReference>
<evidence type="ECO:0000313" key="7">
    <source>
        <dbReference type="EMBL" id="PPA71619.1"/>
    </source>
</evidence>
<feature type="transmembrane region" description="Helical" evidence="6">
    <location>
        <begin position="64"/>
        <end position="91"/>
    </location>
</feature>
<evidence type="ECO:0000256" key="1">
    <source>
        <dbReference type="ARBA" id="ARBA00004141"/>
    </source>
</evidence>
<feature type="transmembrane region" description="Helical" evidence="6">
    <location>
        <begin position="289"/>
        <end position="305"/>
    </location>
</feature>
<accession>A0A2S5GF61</accession>
<feature type="transmembrane region" description="Helical" evidence="6">
    <location>
        <begin position="257"/>
        <end position="283"/>
    </location>
</feature>
<dbReference type="GO" id="GO:0016020">
    <property type="term" value="C:membrane"/>
    <property type="evidence" value="ECO:0007669"/>
    <property type="project" value="UniProtKB-SubCell"/>
</dbReference>
<evidence type="ECO:0000256" key="4">
    <source>
        <dbReference type="ARBA" id="ARBA00022989"/>
    </source>
</evidence>
<comment type="caution">
    <text evidence="7">The sequence shown here is derived from an EMBL/GenBank/DDBJ whole genome shotgun (WGS) entry which is preliminary data.</text>
</comment>
<keyword evidence="5 6" id="KW-0472">Membrane</keyword>
<dbReference type="OrthoDB" id="9774361at2"/>
<dbReference type="RefSeq" id="WP_104057108.1">
    <property type="nucleotide sequence ID" value="NZ_PREZ01000002.1"/>
</dbReference>
<keyword evidence="8" id="KW-1185">Reference proteome</keyword>
<dbReference type="GO" id="GO:0055085">
    <property type="term" value="P:transmembrane transport"/>
    <property type="evidence" value="ECO:0007669"/>
    <property type="project" value="TreeGrafter"/>
</dbReference>
<keyword evidence="4 6" id="KW-1133">Transmembrane helix</keyword>
<feature type="transmembrane region" description="Helical" evidence="6">
    <location>
        <begin position="231"/>
        <end position="250"/>
    </location>
</feature>
<gene>
    <name evidence="7" type="primary">ytvI</name>
    <name evidence="7" type="ORF">C4B60_06060</name>
</gene>
<protein>
    <submittedName>
        <fullName evidence="7">Sporulation integral membrane protein YtvI</fullName>
    </submittedName>
</protein>
<name>A0A2S5GF61_9BACL</name>
<dbReference type="InterPro" id="IPR002549">
    <property type="entry name" value="AI-2E-like"/>
</dbReference>
<keyword evidence="3 6" id="KW-0812">Transmembrane</keyword>
<dbReference type="PANTHER" id="PTHR21716">
    <property type="entry name" value="TRANSMEMBRANE PROTEIN"/>
    <property type="match status" value="1"/>
</dbReference>
<organism evidence="7 8">
    <name type="scientific">Jeotgalibacillus proteolyticus</name>
    <dbReference type="NCBI Taxonomy" id="2082395"/>
    <lineage>
        <taxon>Bacteria</taxon>
        <taxon>Bacillati</taxon>
        <taxon>Bacillota</taxon>
        <taxon>Bacilli</taxon>
        <taxon>Bacillales</taxon>
        <taxon>Caryophanaceae</taxon>
        <taxon>Jeotgalibacillus</taxon>
    </lineage>
</organism>
<proteinExistence type="inferred from homology"/>
<comment type="similarity">
    <text evidence="2">Belongs to the autoinducer-2 exporter (AI-2E) (TC 2.A.86) family.</text>
</comment>
<sequence>MLVLIVNQNLMLSRLILLVTGLFFALIATIAAYQFMLPVLAGGILSLFLYSPSQRLHQFSRLPLTLCITIIILCFCTASTGLIIIVGALFWNDIVRLVEQIPALFKMLADAVQNSFYQLLPLITKIENWTHSKGLIPDYTTDSLLRSLEKQFTELIQKAGEVLFIELSLFLSTLPGMLFETVITLLSSFFFIKERERLTLKIKALLSSSFRSHVKKVAAAIRFYTWSYVQAQMLLTAITAVIVLSGLLILKIDGAPAIALAAALLDLIPLIGTSALFLPWIFYCWINELNSLMIGLIIIQSLLVASRQILEPKIIGQTLGIHPFITFLLIYLSFQSFGFMGIIFSPLILLLISTFIKSGTASLIKEYIKNGTVLK</sequence>
<reference evidence="7 8" key="1">
    <citation type="submission" date="2018-02" db="EMBL/GenBank/DDBJ databases">
        <title>Jeotgalibacillus proteolyticum sp. nov. a protease producing bacterium isolated from ocean sediments of Laizhou Bay.</title>
        <authorList>
            <person name="Li Y."/>
        </authorList>
    </citation>
    <scope>NUCLEOTIDE SEQUENCE [LARGE SCALE GENOMIC DNA]</scope>
    <source>
        <strain evidence="7 8">22-7</strain>
    </source>
</reference>
<dbReference type="NCBIfam" id="TIGR02872">
    <property type="entry name" value="spore_ytvI"/>
    <property type="match status" value="1"/>
</dbReference>
<feature type="transmembrane region" description="Helical" evidence="6">
    <location>
        <begin position="12"/>
        <end position="29"/>
    </location>
</feature>
<feature type="transmembrane region" description="Helical" evidence="6">
    <location>
        <begin position="338"/>
        <end position="356"/>
    </location>
</feature>
<dbReference type="Pfam" id="PF01594">
    <property type="entry name" value="AI-2E_transport"/>
    <property type="match status" value="1"/>
</dbReference>
<comment type="subcellular location">
    <subcellularLocation>
        <location evidence="1">Membrane</location>
        <topology evidence="1">Multi-pass membrane protein</topology>
    </subcellularLocation>
</comment>
<evidence type="ECO:0000256" key="5">
    <source>
        <dbReference type="ARBA" id="ARBA00023136"/>
    </source>
</evidence>
<dbReference type="EMBL" id="PREZ01000002">
    <property type="protein sequence ID" value="PPA71619.1"/>
    <property type="molecule type" value="Genomic_DNA"/>
</dbReference>
<dbReference type="PANTHER" id="PTHR21716:SF68">
    <property type="entry name" value="TRANSPORT PROTEIN YTVI-RELATED"/>
    <property type="match status" value="1"/>
</dbReference>
<evidence type="ECO:0000256" key="2">
    <source>
        <dbReference type="ARBA" id="ARBA00009773"/>
    </source>
</evidence>
<dbReference type="AlphaFoldDB" id="A0A2S5GF61"/>
<feature type="transmembrane region" description="Helical" evidence="6">
    <location>
        <begin position="169"/>
        <end position="192"/>
    </location>
</feature>
<evidence type="ECO:0000256" key="3">
    <source>
        <dbReference type="ARBA" id="ARBA00022692"/>
    </source>
</evidence>
<dbReference type="InterPro" id="IPR014227">
    <property type="entry name" value="YtvI-like"/>
</dbReference>
<evidence type="ECO:0000256" key="6">
    <source>
        <dbReference type="SAM" id="Phobius"/>
    </source>
</evidence>
<evidence type="ECO:0000313" key="8">
    <source>
        <dbReference type="Proteomes" id="UP000239047"/>
    </source>
</evidence>